<evidence type="ECO:0000256" key="3">
    <source>
        <dbReference type="ARBA" id="ARBA00022676"/>
    </source>
</evidence>
<evidence type="ECO:0000256" key="5">
    <source>
        <dbReference type="ARBA" id="ARBA00023034"/>
    </source>
</evidence>
<dbReference type="Proteomes" id="UP001318860">
    <property type="component" value="Unassembled WGS sequence"/>
</dbReference>
<comment type="similarity">
    <text evidence="2">Belongs to the glycosyltransferase 47 family.</text>
</comment>
<evidence type="ECO:0000313" key="10">
    <source>
        <dbReference type="Proteomes" id="UP001318860"/>
    </source>
</evidence>
<dbReference type="InterPro" id="IPR040911">
    <property type="entry name" value="Exostosin_GT47"/>
</dbReference>
<keyword evidence="7" id="KW-0812">Transmembrane</keyword>
<evidence type="ECO:0000313" key="9">
    <source>
        <dbReference type="EMBL" id="KAK6163186.1"/>
    </source>
</evidence>
<feature type="compositionally biased region" description="Polar residues" evidence="6">
    <location>
        <begin position="62"/>
        <end position="74"/>
    </location>
</feature>
<dbReference type="PANTHER" id="PTHR11062">
    <property type="entry name" value="EXOSTOSIN HEPARAN SULFATE GLYCOSYLTRANSFERASE -RELATED"/>
    <property type="match status" value="1"/>
</dbReference>
<dbReference type="InterPro" id="IPR004263">
    <property type="entry name" value="Exostosin"/>
</dbReference>
<evidence type="ECO:0000259" key="8">
    <source>
        <dbReference type="Pfam" id="PF03016"/>
    </source>
</evidence>
<protein>
    <recommendedName>
        <fullName evidence="8">Exostosin GT47 domain-containing protein</fullName>
    </recommendedName>
</protein>
<dbReference type="EMBL" id="JABTTQ020000001">
    <property type="protein sequence ID" value="KAK6163186.1"/>
    <property type="molecule type" value="Genomic_DNA"/>
</dbReference>
<name>A0ABR0XVV4_REHGL</name>
<reference evidence="9 10" key="1">
    <citation type="journal article" date="2021" name="Comput. Struct. Biotechnol. J.">
        <title>De novo genome assembly of the potent medicinal plant Rehmannia glutinosa using nanopore technology.</title>
        <authorList>
            <person name="Ma L."/>
            <person name="Dong C."/>
            <person name="Song C."/>
            <person name="Wang X."/>
            <person name="Zheng X."/>
            <person name="Niu Y."/>
            <person name="Chen S."/>
            <person name="Feng W."/>
        </authorList>
    </citation>
    <scope>NUCLEOTIDE SEQUENCE [LARGE SCALE GENOMIC DNA]</scope>
    <source>
        <strain evidence="9">DH-2019</strain>
    </source>
</reference>
<comment type="subcellular location">
    <subcellularLocation>
        <location evidence="1">Golgi apparatus membrane</location>
        <topology evidence="1">Single-pass type II membrane protein</topology>
    </subcellularLocation>
</comment>
<evidence type="ECO:0000256" key="1">
    <source>
        <dbReference type="ARBA" id="ARBA00004323"/>
    </source>
</evidence>
<evidence type="ECO:0000256" key="2">
    <source>
        <dbReference type="ARBA" id="ARBA00010271"/>
    </source>
</evidence>
<evidence type="ECO:0000256" key="7">
    <source>
        <dbReference type="SAM" id="Phobius"/>
    </source>
</evidence>
<evidence type="ECO:0000256" key="4">
    <source>
        <dbReference type="ARBA" id="ARBA00022968"/>
    </source>
</evidence>
<keyword evidence="3" id="KW-0808">Transferase</keyword>
<accession>A0ABR0XVV4</accession>
<keyword evidence="3" id="KW-0328">Glycosyltransferase</keyword>
<feature type="domain" description="Exostosin GT47" evidence="8">
    <location>
        <begin position="150"/>
        <end position="369"/>
    </location>
</feature>
<keyword evidence="7" id="KW-1133">Transmembrane helix</keyword>
<feature type="region of interest" description="Disordered" evidence="6">
    <location>
        <begin position="46"/>
        <end position="80"/>
    </location>
</feature>
<keyword evidence="4" id="KW-0735">Signal-anchor</keyword>
<comment type="caution">
    <text evidence="9">The sequence shown here is derived from an EMBL/GenBank/DDBJ whole genome shotgun (WGS) entry which is preliminary data.</text>
</comment>
<organism evidence="9 10">
    <name type="scientific">Rehmannia glutinosa</name>
    <name type="common">Chinese foxglove</name>
    <dbReference type="NCBI Taxonomy" id="99300"/>
    <lineage>
        <taxon>Eukaryota</taxon>
        <taxon>Viridiplantae</taxon>
        <taxon>Streptophyta</taxon>
        <taxon>Embryophyta</taxon>
        <taxon>Tracheophyta</taxon>
        <taxon>Spermatophyta</taxon>
        <taxon>Magnoliopsida</taxon>
        <taxon>eudicotyledons</taxon>
        <taxon>Gunneridae</taxon>
        <taxon>Pentapetalae</taxon>
        <taxon>asterids</taxon>
        <taxon>lamiids</taxon>
        <taxon>Lamiales</taxon>
        <taxon>Orobanchaceae</taxon>
        <taxon>Rehmannieae</taxon>
        <taxon>Rehmannia</taxon>
    </lineage>
</organism>
<dbReference type="Pfam" id="PF03016">
    <property type="entry name" value="Exostosin_GT47"/>
    <property type="match status" value="1"/>
</dbReference>
<proteinExistence type="inferred from homology"/>
<keyword evidence="5" id="KW-0333">Golgi apparatus</keyword>
<gene>
    <name evidence="9" type="ORF">DH2020_000050</name>
</gene>
<sequence length="526" mass="61319">MDNHHNITARPRNKFWFAFFVLFFFWYLLIYGSDWSSLPGLSSVSRQQQQQQQQNPIESVDNRQNSLDSISVNPKSDDDVAKEKNASVVFDVNDNSIENVTVEEQKTTKNNEIEDLAAVEKELEPLLPKQDDEDEEEDSVVKKRRARKPCAGRYIYVHDLPTRFNDDYIKQCKLLNKWHDMCQYFANDGLGENLGNPQRLFQRSAWYVTHQFSLDVIFHDRMKQYECLTNDSSKAAAVYVPYYGGFDVARFLWDPYNTSVKDADSVELFRLLRSRPEWDAMGGKDHFIVSGRIAWDFHRAGGGDDEWGNKLLLMPESQNVTMVTIESSPWDKNDFAIPYPTYFHPSSDDQVYEWQNKMRRQKRRALFSACSLRAIRSLGRSTSIDSGCIPVFFHPGSAYIQYLWHLPKDFSSYSVLIPEGDVKNKKVSIDSVLSRIPSSKVSAMREKVIKLIPSVIYADPRARLEKLDDAFDLAIKGVVERVDSLRKEMKEGRNYSDEFDSEYSWKYYAFGTTEPHEWDNYFKRYR</sequence>
<keyword evidence="10" id="KW-1185">Reference proteome</keyword>
<dbReference type="PANTHER" id="PTHR11062:SF282">
    <property type="entry name" value="XYLOGLUCAN GALACTOSYLTRANSFERASE GT11-RELATED"/>
    <property type="match status" value="1"/>
</dbReference>
<evidence type="ECO:0000256" key="6">
    <source>
        <dbReference type="SAM" id="MobiDB-lite"/>
    </source>
</evidence>
<feature type="transmembrane region" description="Helical" evidence="7">
    <location>
        <begin position="15"/>
        <end position="33"/>
    </location>
</feature>
<keyword evidence="7" id="KW-0472">Membrane</keyword>